<reference evidence="4" key="1">
    <citation type="submission" date="2014-11" db="EMBL/GenBank/DDBJ databases">
        <authorList>
            <person name="Hornung B.V."/>
        </authorList>
    </citation>
    <scope>NUCLEOTIDE SEQUENCE</scope>
    <source>
        <strain evidence="4">INE</strain>
    </source>
</reference>
<organism evidence="3">
    <name type="scientific">Acididesulfobacillus acetoxydans</name>
    <dbReference type="NCBI Taxonomy" id="1561005"/>
    <lineage>
        <taxon>Bacteria</taxon>
        <taxon>Bacillati</taxon>
        <taxon>Bacillota</taxon>
        <taxon>Clostridia</taxon>
        <taxon>Eubacteriales</taxon>
        <taxon>Peptococcaceae</taxon>
        <taxon>Acididesulfobacillus</taxon>
    </lineage>
</organism>
<dbReference type="AlphaFoldDB" id="A0A8S0Y046"/>
<dbReference type="InterPro" id="IPR007522">
    <property type="entry name" value="CRISPR-assoc_prot_TM1795"/>
</dbReference>
<proteinExistence type="predicted"/>
<dbReference type="EMBL" id="CDGJ01000009">
    <property type="protein sequence ID" value="CEJ06014.1"/>
    <property type="molecule type" value="Genomic_DNA"/>
</dbReference>
<dbReference type="EMBL" id="LR746496">
    <property type="protein sequence ID" value="CAA7602817.1"/>
    <property type="molecule type" value="Genomic_DNA"/>
</dbReference>
<protein>
    <submittedName>
        <fullName evidence="3">CRISPR-associated protein Cmr1</fullName>
    </submittedName>
    <submittedName>
        <fullName evidence="4">Cas_TM1795_cmr1: CRISPR type III-B/RAMP module RAMP protein Cmr1</fullName>
    </submittedName>
</protein>
<keyword evidence="5" id="KW-1185">Reference proteome</keyword>
<feature type="domain" description="CRISPR type III-associated protein" evidence="2">
    <location>
        <begin position="9"/>
        <end position="154"/>
    </location>
</feature>
<reference evidence="3" key="2">
    <citation type="submission" date="2020-01" db="EMBL/GenBank/DDBJ databases">
        <authorList>
            <person name="Hornung B."/>
        </authorList>
    </citation>
    <scope>NUCLEOTIDE SEQUENCE</scope>
    <source>
        <strain evidence="3">PacBioINE</strain>
    </source>
</reference>
<dbReference type="RefSeq" id="WP_240986132.1">
    <property type="nucleotide sequence ID" value="NZ_CDGJ01000009.1"/>
</dbReference>
<accession>A0A8S0Y046</accession>
<gene>
    <name evidence="4" type="ORF">DEACI_0434</name>
    <name evidence="3" type="ORF">DEACI_3496</name>
</gene>
<dbReference type="InterPro" id="IPR005537">
    <property type="entry name" value="RAMP_III_fam"/>
</dbReference>
<sequence>MAILDFQYRTVSPLFLYGAGSALPELRAPSFKGMLRFWWRAVQAEDDIQELRRREGEIFGGTGTGEGRSSFSLRIKSGAFGPVMKSLLPHHDLPTYRGQRRPKVKAIVNHSFQLILSYRDLPQGFSPDHLRALVELSALLGGVGKRSRRGFGCFQIMACNGKASELLNLAERVSLRKAVLDRMNLLSGGRYGESDQIIRLREKCSAHYPYVEEIRIGEGTRNLDVLLTTVGSSSHGNDCGYTGMGGPRGRLASPEYVSIVRGGAITWPVITSLHPVFDPKKEKPTADKREEFRAAILGGAGET</sequence>
<dbReference type="Proteomes" id="UP000836597">
    <property type="component" value="Chromosome"/>
</dbReference>
<name>A0A8S0Y046_9FIRM</name>
<dbReference type="Proteomes" id="UP001071230">
    <property type="component" value="Unassembled WGS sequence"/>
</dbReference>
<dbReference type="KEGG" id="aacx:DEACI_3496"/>
<evidence type="ECO:0000256" key="1">
    <source>
        <dbReference type="ARBA" id="ARBA00023118"/>
    </source>
</evidence>
<evidence type="ECO:0000313" key="4">
    <source>
        <dbReference type="EMBL" id="CEJ06014.1"/>
    </source>
</evidence>
<keyword evidence="1" id="KW-0051">Antiviral defense</keyword>
<dbReference type="Pfam" id="PF03787">
    <property type="entry name" value="RAMPs"/>
    <property type="match status" value="1"/>
</dbReference>
<dbReference type="NCBIfam" id="TIGR01894">
    <property type="entry name" value="cas_TM1795_cmr1"/>
    <property type="match status" value="1"/>
</dbReference>
<dbReference type="GO" id="GO:0051607">
    <property type="term" value="P:defense response to virus"/>
    <property type="evidence" value="ECO:0007669"/>
    <property type="project" value="UniProtKB-KW"/>
</dbReference>
<evidence type="ECO:0000313" key="5">
    <source>
        <dbReference type="Proteomes" id="UP001071230"/>
    </source>
</evidence>
<evidence type="ECO:0000313" key="3">
    <source>
        <dbReference type="EMBL" id="CAA7602817.1"/>
    </source>
</evidence>
<evidence type="ECO:0000259" key="2">
    <source>
        <dbReference type="Pfam" id="PF03787"/>
    </source>
</evidence>